<keyword evidence="2" id="KW-1185">Reference proteome</keyword>
<dbReference type="Proteomes" id="UP000001699">
    <property type="component" value="Unassembled WGS sequence"/>
</dbReference>
<evidence type="ECO:0000313" key="2">
    <source>
        <dbReference type="Proteomes" id="UP000001699"/>
    </source>
</evidence>
<gene>
    <name evidence="1" type="ORF">AFUB_057460</name>
</gene>
<dbReference type="OrthoDB" id="38531at2759"/>
<dbReference type="HOGENOM" id="CLU_3105920_0_0_1"/>
<reference evidence="1 2" key="1">
    <citation type="journal article" date="2008" name="PLoS Genet.">
        <title>Genomic islands in the pathogenic filamentous fungus Aspergillus fumigatus.</title>
        <authorList>
            <person name="Fedorova N.D."/>
            <person name="Khaldi N."/>
            <person name="Joardar V.S."/>
            <person name="Maiti R."/>
            <person name="Amedeo P."/>
            <person name="Anderson M.J."/>
            <person name="Crabtree J."/>
            <person name="Silva J.C."/>
            <person name="Badger J.H."/>
            <person name="Albarraq A."/>
            <person name="Angiuoli S."/>
            <person name="Bussey H."/>
            <person name="Bowyer P."/>
            <person name="Cotty P.J."/>
            <person name="Dyer P.S."/>
            <person name="Egan A."/>
            <person name="Galens K."/>
            <person name="Fraser-Liggett C.M."/>
            <person name="Haas B.J."/>
            <person name="Inman J.M."/>
            <person name="Kent R."/>
            <person name="Lemieux S."/>
            <person name="Malavazi I."/>
            <person name="Orvis J."/>
            <person name="Roemer T."/>
            <person name="Ronning C.M."/>
            <person name="Sundaram J.P."/>
            <person name="Sutton G."/>
            <person name="Turner G."/>
            <person name="Venter J.C."/>
            <person name="White O.R."/>
            <person name="Whitty B.R."/>
            <person name="Youngman P."/>
            <person name="Wolfe K.H."/>
            <person name="Goldman G.H."/>
            <person name="Wortman J.R."/>
            <person name="Jiang B."/>
            <person name="Denning D.W."/>
            <person name="Nierman W.C."/>
        </authorList>
    </citation>
    <scope>NUCLEOTIDE SEQUENCE [LARGE SCALE GENOMIC DNA]</scope>
    <source>
        <strain evidence="2">CBS 144.89 / FGSC A1163 / CEA10</strain>
    </source>
</reference>
<proteinExistence type="predicted"/>
<organism evidence="1 2">
    <name type="scientific">Aspergillus fumigatus (strain CBS 144.89 / FGSC A1163 / CEA10)</name>
    <name type="common">Neosartorya fumigata</name>
    <dbReference type="NCBI Taxonomy" id="451804"/>
    <lineage>
        <taxon>Eukaryota</taxon>
        <taxon>Fungi</taxon>
        <taxon>Dikarya</taxon>
        <taxon>Ascomycota</taxon>
        <taxon>Pezizomycotina</taxon>
        <taxon>Eurotiomycetes</taxon>
        <taxon>Eurotiomycetidae</taxon>
        <taxon>Eurotiales</taxon>
        <taxon>Aspergillaceae</taxon>
        <taxon>Aspergillus</taxon>
        <taxon>Aspergillus subgen. Fumigati</taxon>
    </lineage>
</organism>
<dbReference type="AlphaFoldDB" id="B0Y4E0"/>
<sequence>MISLDGAKAILCHAFSSNLEWASVAEDDEADRVLHRDEQDGEPVQVGLDNL</sequence>
<evidence type="ECO:0000313" key="1">
    <source>
        <dbReference type="EMBL" id="EDP51731.1"/>
    </source>
</evidence>
<accession>B0Y4E0</accession>
<name>B0Y4E0_ASPFC</name>
<dbReference type="EMBL" id="DS499597">
    <property type="protein sequence ID" value="EDP51731.1"/>
    <property type="molecule type" value="Genomic_DNA"/>
</dbReference>
<protein>
    <submittedName>
        <fullName evidence="1">Uncharacterized protein</fullName>
    </submittedName>
</protein>
<dbReference type="VEuPathDB" id="FungiDB:AFUB_057460"/>